<comment type="caution">
    <text evidence="1">The sequence shown here is derived from an EMBL/GenBank/DDBJ whole genome shotgun (WGS) entry which is preliminary data.</text>
</comment>
<dbReference type="EMBL" id="JAIWYP010000006">
    <property type="protein sequence ID" value="KAH3809036.1"/>
    <property type="molecule type" value="Genomic_DNA"/>
</dbReference>
<reference evidence="1" key="2">
    <citation type="submission" date="2020-11" db="EMBL/GenBank/DDBJ databases">
        <authorList>
            <person name="McCartney M.A."/>
            <person name="Auch B."/>
            <person name="Kono T."/>
            <person name="Mallez S."/>
            <person name="Becker A."/>
            <person name="Gohl D.M."/>
            <person name="Silverstein K.A.T."/>
            <person name="Koren S."/>
            <person name="Bechman K.B."/>
            <person name="Herman A."/>
            <person name="Abrahante J.E."/>
            <person name="Garbe J."/>
        </authorList>
    </citation>
    <scope>NUCLEOTIDE SEQUENCE</scope>
    <source>
        <strain evidence="1">Duluth1</strain>
        <tissue evidence="1">Whole animal</tissue>
    </source>
</reference>
<protein>
    <submittedName>
        <fullName evidence="1">Uncharacterized protein</fullName>
    </submittedName>
</protein>
<proteinExistence type="predicted"/>
<evidence type="ECO:0000313" key="1">
    <source>
        <dbReference type="EMBL" id="KAH3809036.1"/>
    </source>
</evidence>
<organism evidence="1 2">
    <name type="scientific">Dreissena polymorpha</name>
    <name type="common">Zebra mussel</name>
    <name type="synonym">Mytilus polymorpha</name>
    <dbReference type="NCBI Taxonomy" id="45954"/>
    <lineage>
        <taxon>Eukaryota</taxon>
        <taxon>Metazoa</taxon>
        <taxon>Spiralia</taxon>
        <taxon>Lophotrochozoa</taxon>
        <taxon>Mollusca</taxon>
        <taxon>Bivalvia</taxon>
        <taxon>Autobranchia</taxon>
        <taxon>Heteroconchia</taxon>
        <taxon>Euheterodonta</taxon>
        <taxon>Imparidentia</taxon>
        <taxon>Neoheterodontei</taxon>
        <taxon>Myida</taxon>
        <taxon>Dreissenoidea</taxon>
        <taxon>Dreissenidae</taxon>
        <taxon>Dreissena</taxon>
    </lineage>
</organism>
<dbReference type="Proteomes" id="UP000828390">
    <property type="component" value="Unassembled WGS sequence"/>
</dbReference>
<sequence length="69" mass="7778">MILKYLARASAPFQPLVDKVSISNTDNHQSSVHSLACHDGRVCIENTQIYALLYKNAPTVELLVHDKWI</sequence>
<name>A0A9D4G565_DREPO</name>
<keyword evidence="2" id="KW-1185">Reference proteome</keyword>
<evidence type="ECO:0000313" key="2">
    <source>
        <dbReference type="Proteomes" id="UP000828390"/>
    </source>
</evidence>
<reference evidence="1" key="1">
    <citation type="journal article" date="2019" name="bioRxiv">
        <title>The Genome of the Zebra Mussel, Dreissena polymorpha: A Resource for Invasive Species Research.</title>
        <authorList>
            <person name="McCartney M.A."/>
            <person name="Auch B."/>
            <person name="Kono T."/>
            <person name="Mallez S."/>
            <person name="Zhang Y."/>
            <person name="Obille A."/>
            <person name="Becker A."/>
            <person name="Abrahante J.E."/>
            <person name="Garbe J."/>
            <person name="Badalamenti J.P."/>
            <person name="Herman A."/>
            <person name="Mangelson H."/>
            <person name="Liachko I."/>
            <person name="Sullivan S."/>
            <person name="Sone E.D."/>
            <person name="Koren S."/>
            <person name="Silverstein K.A.T."/>
            <person name="Beckman K.B."/>
            <person name="Gohl D.M."/>
        </authorList>
    </citation>
    <scope>NUCLEOTIDE SEQUENCE</scope>
    <source>
        <strain evidence="1">Duluth1</strain>
        <tissue evidence="1">Whole animal</tissue>
    </source>
</reference>
<gene>
    <name evidence="1" type="ORF">DPMN_137399</name>
</gene>
<dbReference type="AlphaFoldDB" id="A0A9D4G565"/>
<accession>A0A9D4G565</accession>